<evidence type="ECO:0000313" key="2">
    <source>
        <dbReference type="EMBL" id="ANY73069.1"/>
    </source>
</evidence>
<name>A0A1B2DZF3_9BACL</name>
<dbReference type="InterPro" id="IPR018958">
    <property type="entry name" value="Knr4/Smi1-like_dom"/>
</dbReference>
<dbReference type="Pfam" id="PF09346">
    <property type="entry name" value="SMI1_KNR4"/>
    <property type="match status" value="1"/>
</dbReference>
<accession>A0A1B2DZF3</accession>
<sequence length="187" mass="22344">MDIRDYIQRGFEAYYAKYSQVTEDGFCRWMRPHVPAEMKATDTDEEWSIWKLVPSVVSEADIRELEDGYGLTFPEWYKAFISTYHHYFDVIPEQPVDEPLDNVRDMYNPLLCRLGYLPFTWDSEYGKIWCIDVNEDAGEGFGAIYEIEHEILFDLDEEQTDRTELKQSLDYLYPDFKTYFDHTFLRG</sequence>
<dbReference type="InterPro" id="IPR037883">
    <property type="entry name" value="Knr4/Smi1-like_sf"/>
</dbReference>
<dbReference type="KEGG" id="pib:BBD41_10970"/>
<reference evidence="2" key="1">
    <citation type="submission" date="2016-08" db="EMBL/GenBank/DDBJ databases">
        <title>Complete Genome Seqeunce of Paenibacillus sp. nov. IHBB 9852 from high altitute lake of Indian trans-Himalayas.</title>
        <authorList>
            <person name="Kiran S."/>
            <person name="Swarnkar M.K."/>
            <person name="Rana A."/>
            <person name="Tewari R."/>
            <person name="Gulati A."/>
        </authorList>
    </citation>
    <scope>NUCLEOTIDE SEQUENCE [LARGE SCALE GENOMIC DNA]</scope>
    <source>
        <strain evidence="2">IHBB 9852</strain>
    </source>
</reference>
<organism evidence="2">
    <name type="scientific">Paenibacillus ihbetae</name>
    <dbReference type="NCBI Taxonomy" id="1870820"/>
    <lineage>
        <taxon>Bacteria</taxon>
        <taxon>Bacillati</taxon>
        <taxon>Bacillota</taxon>
        <taxon>Bacilli</taxon>
        <taxon>Bacillales</taxon>
        <taxon>Paenibacillaceae</taxon>
        <taxon>Paenibacillus</taxon>
    </lineage>
</organism>
<gene>
    <name evidence="2" type="ORF">BBD41_10970</name>
</gene>
<dbReference type="SUPFAM" id="SSF160631">
    <property type="entry name" value="SMI1/KNR4-like"/>
    <property type="match status" value="1"/>
</dbReference>
<feature type="domain" description="Knr4/Smi1-like" evidence="1">
    <location>
        <begin position="57"/>
        <end position="181"/>
    </location>
</feature>
<dbReference type="AlphaFoldDB" id="A0A1B2DZF3"/>
<protein>
    <recommendedName>
        <fullName evidence="1">Knr4/Smi1-like domain-containing protein</fullName>
    </recommendedName>
</protein>
<evidence type="ECO:0000259" key="1">
    <source>
        <dbReference type="Pfam" id="PF09346"/>
    </source>
</evidence>
<proteinExistence type="predicted"/>
<dbReference type="RefSeq" id="WP_099477618.1">
    <property type="nucleotide sequence ID" value="NZ_CP016809.1"/>
</dbReference>
<dbReference type="Gene3D" id="3.40.1580.10">
    <property type="entry name" value="SMI1/KNR4-like"/>
    <property type="match status" value="1"/>
</dbReference>
<dbReference type="EMBL" id="CP016809">
    <property type="protein sequence ID" value="ANY73069.1"/>
    <property type="molecule type" value="Genomic_DNA"/>
</dbReference>